<dbReference type="PROSITE" id="PS50103">
    <property type="entry name" value="ZF_C3H1"/>
    <property type="match status" value="1"/>
</dbReference>
<name>A0AAX4JGF8_9MICR</name>
<dbReference type="GeneID" id="90542869"/>
<dbReference type="InterPro" id="IPR032378">
    <property type="entry name" value="ZC3H15/TMA46_C"/>
</dbReference>
<dbReference type="Proteomes" id="UP001334084">
    <property type="component" value="Chromosome 12"/>
</dbReference>
<keyword evidence="1 4" id="KW-0479">Metal-binding</keyword>
<evidence type="ECO:0000256" key="1">
    <source>
        <dbReference type="ARBA" id="ARBA00022723"/>
    </source>
</evidence>
<dbReference type="RefSeq" id="XP_065331167.1">
    <property type="nucleotide sequence ID" value="XM_065475095.1"/>
</dbReference>
<evidence type="ECO:0000256" key="2">
    <source>
        <dbReference type="ARBA" id="ARBA00022771"/>
    </source>
</evidence>
<evidence type="ECO:0000256" key="3">
    <source>
        <dbReference type="ARBA" id="ARBA00022833"/>
    </source>
</evidence>
<dbReference type="GO" id="GO:0002181">
    <property type="term" value="P:cytoplasmic translation"/>
    <property type="evidence" value="ECO:0007669"/>
    <property type="project" value="TreeGrafter"/>
</dbReference>
<dbReference type="Pfam" id="PF16543">
    <property type="entry name" value="DFRP_C"/>
    <property type="match status" value="1"/>
</dbReference>
<dbReference type="Gene3D" id="6.20.400.10">
    <property type="match status" value="1"/>
</dbReference>
<feature type="zinc finger region" description="C3H1-type" evidence="4">
    <location>
        <begin position="70"/>
        <end position="97"/>
    </location>
</feature>
<dbReference type="GO" id="GO:0008270">
    <property type="term" value="F:zinc ion binding"/>
    <property type="evidence" value="ECO:0007669"/>
    <property type="project" value="UniProtKB-KW"/>
</dbReference>
<dbReference type="GO" id="GO:0005829">
    <property type="term" value="C:cytosol"/>
    <property type="evidence" value="ECO:0007669"/>
    <property type="project" value="TreeGrafter"/>
</dbReference>
<evidence type="ECO:0000313" key="7">
    <source>
        <dbReference type="EMBL" id="WUR05022.1"/>
    </source>
</evidence>
<dbReference type="PANTHER" id="PTHR12681">
    <property type="entry name" value="ZINC FINGER-CONTAINING PROTEIN P48ZNF"/>
    <property type="match status" value="1"/>
</dbReference>
<evidence type="ECO:0000256" key="5">
    <source>
        <dbReference type="SAM" id="Coils"/>
    </source>
</evidence>
<dbReference type="Gene3D" id="3.30.1370.210">
    <property type="match status" value="1"/>
</dbReference>
<dbReference type="AlphaFoldDB" id="A0AAX4JGF8"/>
<dbReference type="SUPFAM" id="SSF90229">
    <property type="entry name" value="CCCH zinc finger"/>
    <property type="match status" value="1"/>
</dbReference>
<feature type="domain" description="C3H1-type" evidence="6">
    <location>
        <begin position="70"/>
        <end position="97"/>
    </location>
</feature>
<dbReference type="InterPro" id="IPR036855">
    <property type="entry name" value="Znf_CCCH_sf"/>
</dbReference>
<reference evidence="7" key="1">
    <citation type="journal article" date="2024" name="BMC Genomics">
        <title>Functional annotation of a divergent genome using sequence and structure-based similarity.</title>
        <authorList>
            <person name="Svedberg D."/>
            <person name="Winiger R.R."/>
            <person name="Berg A."/>
            <person name="Sharma H."/>
            <person name="Tellgren-Roth C."/>
            <person name="Debrunner-Vossbrinck B.A."/>
            <person name="Vossbrinck C.R."/>
            <person name="Barandun J."/>
        </authorList>
    </citation>
    <scope>NUCLEOTIDE SEQUENCE</scope>
    <source>
        <strain evidence="7">Illinois isolate</strain>
    </source>
</reference>
<keyword evidence="8" id="KW-1185">Reference proteome</keyword>
<dbReference type="PANTHER" id="PTHR12681:SF0">
    <property type="entry name" value="ZINC FINGER CCCH DOMAIN-CONTAINING PROTEIN 15"/>
    <property type="match status" value="1"/>
</dbReference>
<gene>
    <name evidence="7" type="ORF">VNE69_12007</name>
</gene>
<dbReference type="InterPro" id="IPR000571">
    <property type="entry name" value="Znf_CCCH"/>
</dbReference>
<keyword evidence="5" id="KW-0175">Coiled coil</keyword>
<protein>
    <submittedName>
        <fullName evidence="7">Zinc finger C3H domain-containing protein</fullName>
    </submittedName>
</protein>
<organism evidence="7 8">
    <name type="scientific">Vairimorpha necatrix</name>
    <dbReference type="NCBI Taxonomy" id="6039"/>
    <lineage>
        <taxon>Eukaryota</taxon>
        <taxon>Fungi</taxon>
        <taxon>Fungi incertae sedis</taxon>
        <taxon>Microsporidia</taxon>
        <taxon>Nosematidae</taxon>
        <taxon>Vairimorpha</taxon>
    </lineage>
</organism>
<dbReference type="KEGG" id="vnx:VNE69_12007"/>
<dbReference type="SMART" id="SM00356">
    <property type="entry name" value="ZnF_C3H1"/>
    <property type="match status" value="1"/>
</dbReference>
<proteinExistence type="predicted"/>
<dbReference type="GO" id="GO:0003729">
    <property type="term" value="F:mRNA binding"/>
    <property type="evidence" value="ECO:0007669"/>
    <property type="project" value="TreeGrafter"/>
</dbReference>
<sequence length="247" mass="28788">MAKKQVQTTKDIKAQIKEIEEKMFGLKNKKQKSALEKQIEALRIKDSELKQSKVKKEVRPVVQKIPVGVDPKTVQCVNYLNKVCNDGENCRFAHENIKKIESKNTEVDKTKTKHVCRFLLDAINNNEFNNNWKCPFPKCNDIHKLIDLKGDTTAELSLEEYLELSRQSLGDNLTPLTEERFIEWKEKKLKEELEHQKKLQALSSGPKGLELFESRPEIFLDDEEAVDVDYKERCYSEEEEEDAPIYN</sequence>
<feature type="coiled-coil region" evidence="5">
    <location>
        <begin position="2"/>
        <end position="52"/>
    </location>
</feature>
<accession>A0AAX4JGF8</accession>
<evidence type="ECO:0000256" key="4">
    <source>
        <dbReference type="PROSITE-ProRule" id="PRU00723"/>
    </source>
</evidence>
<evidence type="ECO:0000259" key="6">
    <source>
        <dbReference type="PROSITE" id="PS50103"/>
    </source>
</evidence>
<evidence type="ECO:0000313" key="8">
    <source>
        <dbReference type="Proteomes" id="UP001334084"/>
    </source>
</evidence>
<keyword evidence="2 4" id="KW-0863">Zinc-finger</keyword>
<dbReference type="EMBL" id="CP142737">
    <property type="protein sequence ID" value="WUR05022.1"/>
    <property type="molecule type" value="Genomic_DNA"/>
</dbReference>
<keyword evidence="3 4" id="KW-0862">Zinc</keyword>